<dbReference type="Proteomes" id="UP000757435">
    <property type="component" value="Unassembled WGS sequence"/>
</dbReference>
<evidence type="ECO:0000259" key="1">
    <source>
        <dbReference type="Pfam" id="PF13274"/>
    </source>
</evidence>
<sequence>MNNTHIENFISNTSTSSTPEEIHNKLSVAVNQSDVCDEQLISVQGQVRNKTFFSVVSERKSVGLNKEAKNHEGINALDIALYFLHCVDRDAGDTISPLKLQKLVYYAQAWSLALRSQPLFPEQIQAWVHGPVVYEVWDAYKKYKYGTIPEPDGGLPEFAEDQVEILDEVWNTYGELSAKRLEQLTHSEMPWINARQGLDPGERSQNIITQEDMRFYYSSLMVEDGNKEEASTFT</sequence>
<dbReference type="EMBL" id="JAHHHD010000062">
    <property type="protein sequence ID" value="MBW4662192.1"/>
    <property type="molecule type" value="Genomic_DNA"/>
</dbReference>
<organism evidence="2 3">
    <name type="scientific">Drouetiella hepatica Uher 2000/2452</name>
    <dbReference type="NCBI Taxonomy" id="904376"/>
    <lineage>
        <taxon>Bacteria</taxon>
        <taxon>Bacillati</taxon>
        <taxon>Cyanobacteriota</taxon>
        <taxon>Cyanophyceae</taxon>
        <taxon>Oculatellales</taxon>
        <taxon>Oculatellaceae</taxon>
        <taxon>Drouetiella</taxon>
    </lineage>
</organism>
<dbReference type="Pfam" id="PF13274">
    <property type="entry name" value="SocA_Panacea"/>
    <property type="match status" value="1"/>
</dbReference>
<dbReference type="InterPro" id="IPR025272">
    <property type="entry name" value="SocA_Panacea"/>
</dbReference>
<gene>
    <name evidence="2" type="ORF">KME15_26365</name>
</gene>
<evidence type="ECO:0000313" key="3">
    <source>
        <dbReference type="Proteomes" id="UP000757435"/>
    </source>
</evidence>
<name>A0A951QFQ7_9CYAN</name>
<reference evidence="2" key="2">
    <citation type="journal article" date="2022" name="Microbiol. Resour. Announc.">
        <title>Metagenome Sequencing to Explore Phylogenomics of Terrestrial Cyanobacteria.</title>
        <authorList>
            <person name="Ward R.D."/>
            <person name="Stajich J.E."/>
            <person name="Johansen J.R."/>
            <person name="Huntemann M."/>
            <person name="Clum A."/>
            <person name="Foster B."/>
            <person name="Foster B."/>
            <person name="Roux S."/>
            <person name="Palaniappan K."/>
            <person name="Varghese N."/>
            <person name="Mukherjee S."/>
            <person name="Reddy T.B.K."/>
            <person name="Daum C."/>
            <person name="Copeland A."/>
            <person name="Chen I.A."/>
            <person name="Ivanova N.N."/>
            <person name="Kyrpides N.C."/>
            <person name="Shapiro N."/>
            <person name="Eloe-Fadrosh E.A."/>
            <person name="Pietrasiak N."/>
        </authorList>
    </citation>
    <scope>NUCLEOTIDE SEQUENCE</scope>
    <source>
        <strain evidence="2">UHER 2000/2452</strain>
    </source>
</reference>
<dbReference type="AlphaFoldDB" id="A0A951QFQ7"/>
<proteinExistence type="predicted"/>
<protein>
    <submittedName>
        <fullName evidence="2">DUF4065 domain-containing protein</fullName>
    </submittedName>
</protein>
<feature type="domain" description="Antitoxin SocA-like Panacea" evidence="1">
    <location>
        <begin position="100"/>
        <end position="191"/>
    </location>
</feature>
<evidence type="ECO:0000313" key="2">
    <source>
        <dbReference type="EMBL" id="MBW4662192.1"/>
    </source>
</evidence>
<reference evidence="2" key="1">
    <citation type="submission" date="2021-05" db="EMBL/GenBank/DDBJ databases">
        <authorList>
            <person name="Pietrasiak N."/>
            <person name="Ward R."/>
            <person name="Stajich J.E."/>
            <person name="Kurbessoian T."/>
        </authorList>
    </citation>
    <scope>NUCLEOTIDE SEQUENCE</scope>
    <source>
        <strain evidence="2">UHER 2000/2452</strain>
    </source>
</reference>
<comment type="caution">
    <text evidence="2">The sequence shown here is derived from an EMBL/GenBank/DDBJ whole genome shotgun (WGS) entry which is preliminary data.</text>
</comment>
<accession>A0A951QFQ7</accession>